<gene>
    <name evidence="1" type="ORF">SMTD_LOCUS4179</name>
</gene>
<dbReference type="EMBL" id="UZAL01010477">
    <property type="protein sequence ID" value="VDP03706.1"/>
    <property type="molecule type" value="Genomic_DNA"/>
</dbReference>
<protein>
    <submittedName>
        <fullName evidence="1">Uncharacterized protein</fullName>
    </submittedName>
</protein>
<keyword evidence="2" id="KW-1185">Reference proteome</keyword>
<organism evidence="1 2">
    <name type="scientific">Schistosoma mattheei</name>
    <dbReference type="NCBI Taxonomy" id="31246"/>
    <lineage>
        <taxon>Eukaryota</taxon>
        <taxon>Metazoa</taxon>
        <taxon>Spiralia</taxon>
        <taxon>Lophotrochozoa</taxon>
        <taxon>Platyhelminthes</taxon>
        <taxon>Trematoda</taxon>
        <taxon>Digenea</taxon>
        <taxon>Strigeidida</taxon>
        <taxon>Schistosomatoidea</taxon>
        <taxon>Schistosomatidae</taxon>
        <taxon>Schistosoma</taxon>
    </lineage>
</organism>
<proteinExistence type="predicted"/>
<sequence length="30" mass="3637">MRRRNTIIVSSYHCQLALINRRNEPQKPEL</sequence>
<accession>A0A183NPZ3</accession>
<name>A0A183NPZ3_9TREM</name>
<evidence type="ECO:0000313" key="2">
    <source>
        <dbReference type="Proteomes" id="UP000269396"/>
    </source>
</evidence>
<reference evidence="1 2" key="1">
    <citation type="submission" date="2018-11" db="EMBL/GenBank/DDBJ databases">
        <authorList>
            <consortium name="Pathogen Informatics"/>
        </authorList>
    </citation>
    <scope>NUCLEOTIDE SEQUENCE [LARGE SCALE GENOMIC DNA]</scope>
    <source>
        <strain>Denwood</strain>
        <strain evidence="2">Zambia</strain>
    </source>
</reference>
<dbReference type="Proteomes" id="UP000269396">
    <property type="component" value="Unassembled WGS sequence"/>
</dbReference>
<evidence type="ECO:0000313" key="1">
    <source>
        <dbReference type="EMBL" id="VDP03706.1"/>
    </source>
</evidence>
<dbReference type="AlphaFoldDB" id="A0A183NPZ3"/>